<evidence type="ECO:0000256" key="1">
    <source>
        <dbReference type="ARBA" id="ARBA00004141"/>
    </source>
</evidence>
<feature type="transmembrane region" description="Helical" evidence="12">
    <location>
        <begin position="202"/>
        <end position="225"/>
    </location>
</feature>
<dbReference type="PRINTS" id="PR00251">
    <property type="entry name" value="BACTRLOPSIN"/>
</dbReference>
<dbReference type="InterPro" id="IPR001425">
    <property type="entry name" value="Arc/bac/fun_rhodopsins"/>
</dbReference>
<keyword evidence="4" id="KW-0716">Sensory transduction</keyword>
<evidence type="ECO:0008006" key="15">
    <source>
        <dbReference type="Google" id="ProtNLM"/>
    </source>
</evidence>
<keyword evidence="9 12" id="KW-0472">Membrane</keyword>
<feature type="transmembrane region" description="Helical" evidence="12">
    <location>
        <begin position="41"/>
        <end position="62"/>
    </location>
</feature>
<evidence type="ECO:0000256" key="6">
    <source>
        <dbReference type="ARBA" id="ARBA00022925"/>
    </source>
</evidence>
<feature type="transmembrane region" description="Helical" evidence="12">
    <location>
        <begin position="171"/>
        <end position="190"/>
    </location>
</feature>
<evidence type="ECO:0000256" key="11">
    <source>
        <dbReference type="SAM" id="MobiDB-lite"/>
    </source>
</evidence>
<gene>
    <name evidence="13" type="ORF">N0V89_001825</name>
</gene>
<evidence type="ECO:0000256" key="8">
    <source>
        <dbReference type="ARBA" id="ARBA00022991"/>
    </source>
</evidence>
<evidence type="ECO:0000256" key="5">
    <source>
        <dbReference type="ARBA" id="ARBA00022692"/>
    </source>
</evidence>
<keyword evidence="10" id="KW-0675">Receptor</keyword>
<evidence type="ECO:0000256" key="12">
    <source>
        <dbReference type="SAM" id="Phobius"/>
    </source>
</evidence>
<feature type="transmembrane region" description="Helical" evidence="12">
    <location>
        <begin position="145"/>
        <end position="165"/>
    </location>
</feature>
<dbReference type="GO" id="GO:0005886">
    <property type="term" value="C:plasma membrane"/>
    <property type="evidence" value="ECO:0007669"/>
    <property type="project" value="TreeGrafter"/>
</dbReference>
<evidence type="ECO:0000256" key="9">
    <source>
        <dbReference type="ARBA" id="ARBA00023136"/>
    </source>
</evidence>
<name>A0A9W8XQJ2_9PLEO</name>
<comment type="similarity">
    <text evidence="2">Belongs to the archaeal/bacterial/fungal opsin family.</text>
</comment>
<dbReference type="GO" id="GO:0005783">
    <property type="term" value="C:endoplasmic reticulum"/>
    <property type="evidence" value="ECO:0007669"/>
    <property type="project" value="TreeGrafter"/>
</dbReference>
<dbReference type="GO" id="GO:0007602">
    <property type="term" value="P:phototransduction"/>
    <property type="evidence" value="ECO:0007669"/>
    <property type="project" value="UniProtKB-KW"/>
</dbReference>
<evidence type="ECO:0000256" key="3">
    <source>
        <dbReference type="ARBA" id="ARBA00022543"/>
    </source>
</evidence>
<evidence type="ECO:0000256" key="7">
    <source>
        <dbReference type="ARBA" id="ARBA00022989"/>
    </source>
</evidence>
<dbReference type="PANTHER" id="PTHR28286">
    <property type="match status" value="1"/>
</dbReference>
<dbReference type="GO" id="GO:0009881">
    <property type="term" value="F:photoreceptor activity"/>
    <property type="evidence" value="ECO:0007669"/>
    <property type="project" value="UniProtKB-KW"/>
</dbReference>
<protein>
    <recommendedName>
        <fullName evidence="15">Family A G protein-coupled receptor-like protein</fullName>
    </recommendedName>
</protein>
<organism evidence="13 14">
    <name type="scientific">Didymosphaeria variabile</name>
    <dbReference type="NCBI Taxonomy" id="1932322"/>
    <lineage>
        <taxon>Eukaryota</taxon>
        <taxon>Fungi</taxon>
        <taxon>Dikarya</taxon>
        <taxon>Ascomycota</taxon>
        <taxon>Pezizomycotina</taxon>
        <taxon>Dothideomycetes</taxon>
        <taxon>Pleosporomycetidae</taxon>
        <taxon>Pleosporales</taxon>
        <taxon>Massarineae</taxon>
        <taxon>Didymosphaeriaceae</taxon>
        <taxon>Didymosphaeria</taxon>
    </lineage>
</organism>
<dbReference type="SUPFAM" id="SSF81321">
    <property type="entry name" value="Family A G protein-coupled receptor-like"/>
    <property type="match status" value="1"/>
</dbReference>
<keyword evidence="7 12" id="KW-1133">Transmembrane helix</keyword>
<feature type="region of interest" description="Disordered" evidence="11">
    <location>
        <begin position="287"/>
        <end position="343"/>
    </location>
</feature>
<evidence type="ECO:0000256" key="10">
    <source>
        <dbReference type="ARBA" id="ARBA00023170"/>
    </source>
</evidence>
<dbReference type="AlphaFoldDB" id="A0A9W8XQJ2"/>
<keyword evidence="14" id="KW-1185">Reference proteome</keyword>
<keyword evidence="5 12" id="KW-0812">Transmembrane</keyword>
<feature type="compositionally biased region" description="Low complexity" evidence="11">
    <location>
        <begin position="297"/>
        <end position="326"/>
    </location>
</feature>
<dbReference type="EMBL" id="JAPEUX010000002">
    <property type="protein sequence ID" value="KAJ4357250.1"/>
    <property type="molecule type" value="Genomic_DNA"/>
</dbReference>
<dbReference type="Gene3D" id="1.20.1070.10">
    <property type="entry name" value="Rhodopsin 7-helix transmembrane proteins"/>
    <property type="match status" value="1"/>
</dbReference>
<dbReference type="PANTHER" id="PTHR28286:SF1">
    <property type="entry name" value="30 KDA HEAT SHOCK PROTEIN-RELATED"/>
    <property type="match status" value="1"/>
</dbReference>
<dbReference type="SMART" id="SM01021">
    <property type="entry name" value="Bac_rhodopsin"/>
    <property type="match status" value="1"/>
</dbReference>
<keyword evidence="6" id="KW-0681">Retinal protein</keyword>
<dbReference type="GO" id="GO:0005216">
    <property type="term" value="F:monoatomic ion channel activity"/>
    <property type="evidence" value="ECO:0007669"/>
    <property type="project" value="InterPro"/>
</dbReference>
<dbReference type="PROSITE" id="PS00950">
    <property type="entry name" value="BACTERIAL_OPSIN_1"/>
    <property type="match status" value="1"/>
</dbReference>
<reference evidence="13" key="1">
    <citation type="submission" date="2022-10" db="EMBL/GenBank/DDBJ databases">
        <title>Tapping the CABI collections for fungal endophytes: first genome assemblies for Collariella, Neodidymelliopsis, Ascochyta clinopodiicola, Didymella pomorum, Didymosphaeria variabile, Neocosmospora piperis and Neocucurbitaria cava.</title>
        <authorList>
            <person name="Hill R."/>
        </authorList>
    </citation>
    <scope>NUCLEOTIDE SEQUENCE</scope>
    <source>
        <strain evidence="13">IMI 356815</strain>
    </source>
</reference>
<comment type="caution">
    <text evidence="13">The sequence shown here is derived from an EMBL/GenBank/DDBJ whole genome shotgun (WGS) entry which is preliminary data.</text>
</comment>
<dbReference type="FunFam" id="1.20.1070.10:FF:000160">
    <property type="entry name" value="Related to Opsin-1"/>
    <property type="match status" value="1"/>
</dbReference>
<dbReference type="CDD" id="cd15239">
    <property type="entry name" value="7tm_YRO2_fungal-like"/>
    <property type="match status" value="1"/>
</dbReference>
<evidence type="ECO:0000256" key="4">
    <source>
        <dbReference type="ARBA" id="ARBA00022606"/>
    </source>
</evidence>
<dbReference type="GeneID" id="80905355"/>
<dbReference type="InterPro" id="IPR018229">
    <property type="entry name" value="Rhodopsin_retinal_BS"/>
</dbReference>
<dbReference type="Proteomes" id="UP001140513">
    <property type="component" value="Unassembled WGS sequence"/>
</dbReference>
<comment type="subcellular location">
    <subcellularLocation>
        <location evidence="1">Membrane</location>
        <topology evidence="1">Multi-pass membrane protein</topology>
    </subcellularLocation>
</comment>
<evidence type="ECO:0000313" key="14">
    <source>
        <dbReference type="Proteomes" id="UP001140513"/>
    </source>
</evidence>
<evidence type="ECO:0000313" key="13">
    <source>
        <dbReference type="EMBL" id="KAJ4357250.1"/>
    </source>
</evidence>
<evidence type="ECO:0000256" key="2">
    <source>
        <dbReference type="ARBA" id="ARBA00008130"/>
    </source>
</evidence>
<dbReference type="InterPro" id="IPR043476">
    <property type="entry name" value="Yro2-like_7TM"/>
</dbReference>
<keyword evidence="8" id="KW-0157">Chromophore</keyword>
<feature type="transmembrane region" description="Helical" evidence="12">
    <location>
        <begin position="69"/>
        <end position="88"/>
    </location>
</feature>
<dbReference type="Pfam" id="PF01036">
    <property type="entry name" value="Bac_rhodopsin"/>
    <property type="match status" value="1"/>
</dbReference>
<feature type="transmembrane region" description="Helical" evidence="12">
    <location>
        <begin position="120"/>
        <end position="138"/>
    </location>
</feature>
<dbReference type="OrthoDB" id="536545at2759"/>
<feature type="transmembrane region" description="Helical" evidence="12">
    <location>
        <begin position="240"/>
        <end position="260"/>
    </location>
</feature>
<proteinExistence type="inferred from homology"/>
<dbReference type="RefSeq" id="XP_056074109.1">
    <property type="nucleotide sequence ID" value="XM_056210636.1"/>
</dbReference>
<keyword evidence="3" id="KW-0600">Photoreceptor protein</keyword>
<accession>A0A9W8XQJ2</accession>
<sequence>MGLLGERGLELERRNNALRLNGNTVNGATADIGITTRGSDWYFAVCAVMTVAGFAFMGLALRRPRHTRIFHYITSAVVFTAAIAYFTMGSNLGFTPIQVEFFRSDSKVRGTFREIFYVRYIDWFITTPLLLMDLMLTAGMPWPTIMFVIFADWVMIITGLVGALVVSRYKWGFFTFGCFALFYILYHLGWESRRNANRYGKDVGRAFLFCGALTSVLWLCYPIAWGVCEGGNIIAPDSEAVFYGILDLLAKPVFGALLIWGHRNIEPSRLGLHIRDYDNDVAVNEKHRPTNDYGVPASGHTGETTGATTGATNTATSGTTTTPAAAPNSDGLGGNVPTHTPGV</sequence>